<feature type="domain" description="Mycothiol-dependent maleylpyruvate isomerase metal-binding" evidence="1">
    <location>
        <begin position="18"/>
        <end position="131"/>
    </location>
</feature>
<dbReference type="OrthoDB" id="5185819at2"/>
<name>A0A4R6K6S2_9ACTN</name>
<dbReference type="Gene3D" id="1.20.120.450">
    <property type="entry name" value="dinb family like domain"/>
    <property type="match status" value="1"/>
</dbReference>
<dbReference type="InterPro" id="IPR034660">
    <property type="entry name" value="DinB/YfiT-like"/>
</dbReference>
<protein>
    <submittedName>
        <fullName evidence="2">Uncharacterized protein (TIGR03086 family)</fullName>
    </submittedName>
</protein>
<dbReference type="NCBIfam" id="TIGR03083">
    <property type="entry name" value="maleylpyruvate isomerase family mycothiol-dependent enzyme"/>
    <property type="match status" value="1"/>
</dbReference>
<dbReference type="GO" id="GO:0046872">
    <property type="term" value="F:metal ion binding"/>
    <property type="evidence" value="ECO:0007669"/>
    <property type="project" value="InterPro"/>
</dbReference>
<dbReference type="RefSeq" id="WP_133803176.1">
    <property type="nucleotide sequence ID" value="NZ_SNWQ01000015.1"/>
</dbReference>
<keyword evidence="3" id="KW-1185">Reference proteome</keyword>
<proteinExistence type="predicted"/>
<dbReference type="InterPro" id="IPR024344">
    <property type="entry name" value="MDMPI_metal-binding"/>
</dbReference>
<accession>A0A4R6K6S2</accession>
<dbReference type="InterPro" id="IPR017517">
    <property type="entry name" value="Maleyloyr_isom"/>
</dbReference>
<dbReference type="Proteomes" id="UP000295388">
    <property type="component" value="Unassembled WGS sequence"/>
</dbReference>
<comment type="caution">
    <text evidence="2">The sequence shown here is derived from an EMBL/GenBank/DDBJ whole genome shotgun (WGS) entry which is preliminary data.</text>
</comment>
<evidence type="ECO:0000313" key="3">
    <source>
        <dbReference type="Proteomes" id="UP000295388"/>
    </source>
</evidence>
<dbReference type="AlphaFoldDB" id="A0A4R6K6S2"/>
<gene>
    <name evidence="2" type="ORF">EV643_115132</name>
</gene>
<dbReference type="EMBL" id="SNWQ01000015">
    <property type="protein sequence ID" value="TDO44630.1"/>
    <property type="molecule type" value="Genomic_DNA"/>
</dbReference>
<evidence type="ECO:0000259" key="1">
    <source>
        <dbReference type="Pfam" id="PF11716"/>
    </source>
</evidence>
<sequence>MSDPRPLDRAATELCGIAVAAVDPDQLDLPTPCSEWSLGELIAHLVAENRGFAAASFALPGSVGRRVWQPGPPDETALKNYPESADEVIRAFAAADLLDRSIEVREFGVFPGRAAVAMHFLDNLAHAWDVARSIGLPDPIPADLAEAALPIAAQIPADRPAGGAFAAIVPTNSNPTDRFLGLLGRNPQWSAR</sequence>
<reference evidence="2 3" key="1">
    <citation type="submission" date="2019-03" db="EMBL/GenBank/DDBJ databases">
        <title>Genomic Encyclopedia of Type Strains, Phase III (KMG-III): the genomes of soil and plant-associated and newly described type strains.</title>
        <authorList>
            <person name="Whitman W."/>
        </authorList>
    </citation>
    <scope>NUCLEOTIDE SEQUENCE [LARGE SCALE GENOMIC DNA]</scope>
    <source>
        <strain evidence="2 3">VKM Ac-2527</strain>
    </source>
</reference>
<dbReference type="SUPFAM" id="SSF109854">
    <property type="entry name" value="DinB/YfiT-like putative metalloenzymes"/>
    <property type="match status" value="1"/>
</dbReference>
<dbReference type="Pfam" id="PF11716">
    <property type="entry name" value="MDMPI_N"/>
    <property type="match status" value="1"/>
</dbReference>
<organism evidence="2 3">
    <name type="scientific">Kribbella caucasensis</name>
    <dbReference type="NCBI Taxonomy" id="2512215"/>
    <lineage>
        <taxon>Bacteria</taxon>
        <taxon>Bacillati</taxon>
        <taxon>Actinomycetota</taxon>
        <taxon>Actinomycetes</taxon>
        <taxon>Propionibacteriales</taxon>
        <taxon>Kribbellaceae</taxon>
        <taxon>Kribbella</taxon>
    </lineage>
</organism>
<dbReference type="InterPro" id="IPR017520">
    <property type="entry name" value="CHP03086"/>
</dbReference>
<dbReference type="NCBIfam" id="TIGR03086">
    <property type="entry name" value="TIGR03086 family metal-binding protein"/>
    <property type="match status" value="1"/>
</dbReference>
<evidence type="ECO:0000313" key="2">
    <source>
        <dbReference type="EMBL" id="TDO44630.1"/>
    </source>
</evidence>